<feature type="transmembrane region" description="Helical" evidence="1">
    <location>
        <begin position="181"/>
        <end position="202"/>
    </location>
</feature>
<dbReference type="InterPro" id="IPR050879">
    <property type="entry name" value="Acyltransferase_3"/>
</dbReference>
<protein>
    <submittedName>
        <fullName evidence="3">Acyltransferase</fullName>
    </submittedName>
</protein>
<evidence type="ECO:0000259" key="2">
    <source>
        <dbReference type="Pfam" id="PF01757"/>
    </source>
</evidence>
<dbReference type="PANTHER" id="PTHR23028:SF53">
    <property type="entry name" value="ACYL_TRANSF_3 DOMAIN-CONTAINING PROTEIN"/>
    <property type="match status" value="1"/>
</dbReference>
<keyword evidence="4" id="KW-1185">Reference proteome</keyword>
<feature type="transmembrane region" description="Helical" evidence="1">
    <location>
        <begin position="21"/>
        <end position="42"/>
    </location>
</feature>
<reference evidence="3 4" key="1">
    <citation type="journal article" date="2021" name="Arch. Microbiol.">
        <title>Myceligenerans indicum sp. nov., an actinobacterium isolated from mangrove sediment of Sundarbans, India.</title>
        <authorList>
            <person name="Asha K."/>
            <person name="Bhadury P."/>
        </authorList>
    </citation>
    <scope>NUCLEOTIDE SEQUENCE [LARGE SCALE GENOMIC DNA]</scope>
    <source>
        <strain evidence="3 4">I2</strain>
    </source>
</reference>
<evidence type="ECO:0000313" key="4">
    <source>
        <dbReference type="Proteomes" id="UP000675409"/>
    </source>
</evidence>
<dbReference type="Pfam" id="PF01757">
    <property type="entry name" value="Acyl_transf_3"/>
    <property type="match status" value="1"/>
</dbReference>
<feature type="transmembrane region" description="Helical" evidence="1">
    <location>
        <begin position="150"/>
        <end position="169"/>
    </location>
</feature>
<accession>A0ABS1LRR9</accession>
<dbReference type="Proteomes" id="UP000675409">
    <property type="component" value="Unassembled WGS sequence"/>
</dbReference>
<evidence type="ECO:0000256" key="1">
    <source>
        <dbReference type="SAM" id="Phobius"/>
    </source>
</evidence>
<feature type="domain" description="Acyltransferase 3" evidence="2">
    <location>
        <begin position="17"/>
        <end position="355"/>
    </location>
</feature>
<organism evidence="3 4">
    <name type="scientific">Myceligenerans indicum</name>
    <dbReference type="NCBI Taxonomy" id="2593663"/>
    <lineage>
        <taxon>Bacteria</taxon>
        <taxon>Bacillati</taxon>
        <taxon>Actinomycetota</taxon>
        <taxon>Actinomycetes</taxon>
        <taxon>Micrococcales</taxon>
        <taxon>Promicromonosporaceae</taxon>
        <taxon>Myceligenerans</taxon>
    </lineage>
</organism>
<dbReference type="RefSeq" id="WP_201851581.1">
    <property type="nucleotide sequence ID" value="NZ_JABBYC010000120.1"/>
</dbReference>
<name>A0ABS1LRR9_9MICO</name>
<keyword evidence="1" id="KW-0812">Transmembrane</keyword>
<feature type="transmembrane region" description="Helical" evidence="1">
    <location>
        <begin position="222"/>
        <end position="243"/>
    </location>
</feature>
<keyword evidence="1" id="KW-1133">Transmembrane helix</keyword>
<dbReference type="GO" id="GO:0016746">
    <property type="term" value="F:acyltransferase activity"/>
    <property type="evidence" value="ECO:0007669"/>
    <property type="project" value="UniProtKB-KW"/>
</dbReference>
<gene>
    <name evidence="3" type="ORF">HGK34_22170</name>
</gene>
<dbReference type="PANTHER" id="PTHR23028">
    <property type="entry name" value="ACETYLTRANSFERASE"/>
    <property type="match status" value="1"/>
</dbReference>
<comment type="caution">
    <text evidence="3">The sequence shown here is derived from an EMBL/GenBank/DDBJ whole genome shotgun (WGS) entry which is preliminary data.</text>
</comment>
<feature type="transmembrane region" description="Helical" evidence="1">
    <location>
        <begin position="62"/>
        <end position="87"/>
    </location>
</feature>
<keyword evidence="3" id="KW-0012">Acyltransferase</keyword>
<feature type="transmembrane region" description="Helical" evidence="1">
    <location>
        <begin position="309"/>
        <end position="329"/>
    </location>
</feature>
<proteinExistence type="predicted"/>
<evidence type="ECO:0000313" key="3">
    <source>
        <dbReference type="EMBL" id="MBL0888940.1"/>
    </source>
</evidence>
<dbReference type="InterPro" id="IPR002656">
    <property type="entry name" value="Acyl_transf_3_dom"/>
</dbReference>
<feature type="transmembrane region" description="Helical" evidence="1">
    <location>
        <begin position="341"/>
        <end position="364"/>
    </location>
</feature>
<dbReference type="EMBL" id="JABBYC010000120">
    <property type="protein sequence ID" value="MBL0888940.1"/>
    <property type="molecule type" value="Genomic_DNA"/>
</dbReference>
<feature type="transmembrane region" description="Helical" evidence="1">
    <location>
        <begin position="108"/>
        <end position="130"/>
    </location>
</feature>
<keyword evidence="3" id="KW-0808">Transferase</keyword>
<keyword evidence="1" id="KW-0472">Membrane</keyword>
<sequence length="392" mass="42947">MTRTEPPARTSPPRLPSLTGLRFFAALLVFGFHITLSTSPIAPHGPINPFANPGIAALTERLFIATGFIGVSFFFVLSGFVLTWSARPGDGVLSFWRRRIVKIFPNHLVMWALVMLLYAAAVTPVHAWVLNLFLLSAYSPDGTVSVAVNSPSWTLCAELLFYLLFPLLIRGIRRIPAGALWLWAGLVLAGMVLLQVAVLTVVPDMPQNPFTHLSPYQFWFGYIFPPSRLLEFLLGAVLARIVLEHRWPAVRRWQVLAACVAGYAAANLLPLVWVFNVATIIPIALLVATAAADDAAGRHTFLRSGPMQWLGDTSFGFYLCQGVTIFWVRHMMGNATYPAPVALAVVAGVLALTLAGGWALHALVEKPMMDRFARPRRTTGTTGHADDVREPA</sequence>
<feature type="transmembrane region" description="Helical" evidence="1">
    <location>
        <begin position="279"/>
        <end position="297"/>
    </location>
</feature>